<dbReference type="Proteomes" id="UP000007879">
    <property type="component" value="Unassembled WGS sequence"/>
</dbReference>
<dbReference type="GeneID" id="109580904"/>
<reference evidence="1" key="2">
    <citation type="submission" date="2024-06" db="UniProtKB">
        <authorList>
            <consortium name="EnsemblMetazoa"/>
        </authorList>
    </citation>
    <scope>IDENTIFICATION</scope>
</reference>
<reference evidence="2" key="1">
    <citation type="journal article" date="2010" name="Nature">
        <title>The Amphimedon queenslandica genome and the evolution of animal complexity.</title>
        <authorList>
            <person name="Srivastava M."/>
            <person name="Simakov O."/>
            <person name="Chapman J."/>
            <person name="Fahey B."/>
            <person name="Gauthier M.E."/>
            <person name="Mitros T."/>
            <person name="Richards G.S."/>
            <person name="Conaco C."/>
            <person name="Dacre M."/>
            <person name="Hellsten U."/>
            <person name="Larroux C."/>
            <person name="Putnam N.H."/>
            <person name="Stanke M."/>
            <person name="Adamska M."/>
            <person name="Darling A."/>
            <person name="Degnan S.M."/>
            <person name="Oakley T.H."/>
            <person name="Plachetzki D.C."/>
            <person name="Zhai Y."/>
            <person name="Adamski M."/>
            <person name="Calcino A."/>
            <person name="Cummins S.F."/>
            <person name="Goodstein D.M."/>
            <person name="Harris C."/>
            <person name="Jackson D.J."/>
            <person name="Leys S.P."/>
            <person name="Shu S."/>
            <person name="Woodcroft B.J."/>
            <person name="Vervoort M."/>
            <person name="Kosik K.S."/>
            <person name="Manning G."/>
            <person name="Degnan B.M."/>
            <person name="Rokhsar D.S."/>
        </authorList>
    </citation>
    <scope>NUCLEOTIDE SEQUENCE [LARGE SCALE GENOMIC DNA]</scope>
</reference>
<dbReference type="KEGG" id="aqu:109580904"/>
<sequence>MRTTTSTYKYTRSWKKTVTLFRAKYSFFIYVGTLDLSLSGQISGQMEFNASIARLEDDVNMEASAMLETGPTLTVKGEASAKILLIYRIGIAVSASISYIINPEASTSVCGSSSQDANACFEVYGTTKGSIDVYAYRQSRKIRCKWLKCKISWRKKKKFRKLSRTWSLVNRRKKLFGLCYACNCYGSHPLNVLCKGSQFGASRCSCSTRVSK</sequence>
<proteinExistence type="predicted"/>
<accession>A0AAN0IZS5</accession>
<protein>
    <submittedName>
        <fullName evidence="1">Uncharacterized protein</fullName>
    </submittedName>
</protein>
<dbReference type="AlphaFoldDB" id="A0AAN0IZS5"/>
<evidence type="ECO:0000313" key="2">
    <source>
        <dbReference type="Proteomes" id="UP000007879"/>
    </source>
</evidence>
<organism evidence="1 2">
    <name type="scientific">Amphimedon queenslandica</name>
    <name type="common">Sponge</name>
    <dbReference type="NCBI Taxonomy" id="400682"/>
    <lineage>
        <taxon>Eukaryota</taxon>
        <taxon>Metazoa</taxon>
        <taxon>Porifera</taxon>
        <taxon>Demospongiae</taxon>
        <taxon>Heteroscleromorpha</taxon>
        <taxon>Haplosclerida</taxon>
        <taxon>Niphatidae</taxon>
        <taxon>Amphimedon</taxon>
    </lineage>
</organism>
<name>A0AAN0IZS5_AMPQE</name>
<keyword evidence="2" id="KW-1185">Reference proteome</keyword>
<dbReference type="EnsemblMetazoa" id="XM_019994483.1">
    <property type="protein sequence ID" value="XP_019850042.1"/>
    <property type="gene ID" value="LOC109580904"/>
</dbReference>
<dbReference type="RefSeq" id="XP_019850042.1">
    <property type="nucleotide sequence ID" value="XM_019994483.1"/>
</dbReference>
<evidence type="ECO:0000313" key="1">
    <source>
        <dbReference type="EnsemblMetazoa" id="XP_019850042.1"/>
    </source>
</evidence>